<evidence type="ECO:0000256" key="2">
    <source>
        <dbReference type="ARBA" id="ARBA00022448"/>
    </source>
</evidence>
<dbReference type="PANTHER" id="PTHR32243:SF18">
    <property type="entry name" value="INNER MEMBRANE ABC TRANSPORTER PERMEASE PROTEIN YCJP"/>
    <property type="match status" value="1"/>
</dbReference>
<keyword evidence="6 7" id="KW-0472">Membrane</keyword>
<dbReference type="InterPro" id="IPR050901">
    <property type="entry name" value="BP-dep_ABC_trans_perm"/>
</dbReference>
<keyword evidence="10" id="KW-1185">Reference proteome</keyword>
<dbReference type="EMBL" id="JBHSML010000004">
    <property type="protein sequence ID" value="MFC5516969.1"/>
    <property type="molecule type" value="Genomic_DNA"/>
</dbReference>
<evidence type="ECO:0000313" key="9">
    <source>
        <dbReference type="EMBL" id="MFC5516969.1"/>
    </source>
</evidence>
<dbReference type="RefSeq" id="WP_266345433.1">
    <property type="nucleotide sequence ID" value="NZ_JAPKNH010000008.1"/>
</dbReference>
<proteinExistence type="inferred from homology"/>
<evidence type="ECO:0000256" key="3">
    <source>
        <dbReference type="ARBA" id="ARBA00022475"/>
    </source>
</evidence>
<feature type="transmembrane region" description="Helical" evidence="7">
    <location>
        <begin position="183"/>
        <end position="208"/>
    </location>
</feature>
<feature type="transmembrane region" description="Helical" evidence="7">
    <location>
        <begin position="106"/>
        <end position="127"/>
    </location>
</feature>
<evidence type="ECO:0000259" key="8">
    <source>
        <dbReference type="PROSITE" id="PS50928"/>
    </source>
</evidence>
<comment type="similarity">
    <text evidence="7">Belongs to the binding-protein-dependent transport system permease family.</text>
</comment>
<evidence type="ECO:0000256" key="5">
    <source>
        <dbReference type="ARBA" id="ARBA00022989"/>
    </source>
</evidence>
<dbReference type="Gene3D" id="1.10.3720.10">
    <property type="entry name" value="MetI-like"/>
    <property type="match status" value="1"/>
</dbReference>
<sequence>MSVAPSKTSRFGLMLLQFGLCIVILLPFFWMVSVSLKPAAEPFAIPARLWPDNPTLENYVTAFRPEFRTYFFNSVVVSLSTVVITVTLALFAAYSFTRTQMRAISVLMVLVIVAQMFPASAIIIPIYKMMKSANLLNTYTSLILAYVTVTLPVAIWMLRGFLTRLPVALEEAAAIDGAGPFKIFFLIILPLCKPGIVATSVFVLIVTWQEFLFALSFTSTKDMRTLPVGMNDFIGQYGIRYGELMASSVLISVPVIAIFFLLQRQFVAGLTAGAVKG</sequence>
<feature type="transmembrane region" description="Helical" evidence="7">
    <location>
        <begin position="244"/>
        <end position="262"/>
    </location>
</feature>
<keyword evidence="5 7" id="KW-1133">Transmembrane helix</keyword>
<comment type="caution">
    <text evidence="9">The sequence shown here is derived from an EMBL/GenBank/DDBJ whole genome shotgun (WGS) entry which is preliminary data.</text>
</comment>
<organism evidence="9 10">
    <name type="scientific">Kaistia terrae</name>
    <dbReference type="NCBI Taxonomy" id="537017"/>
    <lineage>
        <taxon>Bacteria</taxon>
        <taxon>Pseudomonadati</taxon>
        <taxon>Pseudomonadota</taxon>
        <taxon>Alphaproteobacteria</taxon>
        <taxon>Hyphomicrobiales</taxon>
        <taxon>Kaistiaceae</taxon>
        <taxon>Kaistia</taxon>
    </lineage>
</organism>
<dbReference type="PANTHER" id="PTHR32243">
    <property type="entry name" value="MALTOSE TRANSPORT SYSTEM PERMEASE-RELATED"/>
    <property type="match status" value="1"/>
</dbReference>
<evidence type="ECO:0000256" key="1">
    <source>
        <dbReference type="ARBA" id="ARBA00004651"/>
    </source>
</evidence>
<name>A0ABW0Q2W5_9HYPH</name>
<reference evidence="10" key="1">
    <citation type="journal article" date="2019" name="Int. J. Syst. Evol. Microbiol.">
        <title>The Global Catalogue of Microorganisms (GCM) 10K type strain sequencing project: providing services to taxonomists for standard genome sequencing and annotation.</title>
        <authorList>
            <consortium name="The Broad Institute Genomics Platform"/>
            <consortium name="The Broad Institute Genome Sequencing Center for Infectious Disease"/>
            <person name="Wu L."/>
            <person name="Ma J."/>
        </authorList>
    </citation>
    <scope>NUCLEOTIDE SEQUENCE [LARGE SCALE GENOMIC DNA]</scope>
    <source>
        <strain evidence="10">KACC 12633</strain>
    </source>
</reference>
<feature type="transmembrane region" description="Helical" evidence="7">
    <location>
        <begin position="139"/>
        <end position="162"/>
    </location>
</feature>
<dbReference type="Pfam" id="PF00528">
    <property type="entry name" value="BPD_transp_1"/>
    <property type="match status" value="1"/>
</dbReference>
<dbReference type="SUPFAM" id="SSF161098">
    <property type="entry name" value="MetI-like"/>
    <property type="match status" value="1"/>
</dbReference>
<keyword evidence="3" id="KW-1003">Cell membrane</keyword>
<keyword evidence="2 7" id="KW-0813">Transport</keyword>
<protein>
    <submittedName>
        <fullName evidence="9">Carbohydrate ABC transporter permease</fullName>
    </submittedName>
</protein>
<feature type="domain" description="ABC transmembrane type-1" evidence="8">
    <location>
        <begin position="71"/>
        <end position="262"/>
    </location>
</feature>
<dbReference type="InterPro" id="IPR035906">
    <property type="entry name" value="MetI-like_sf"/>
</dbReference>
<dbReference type="Proteomes" id="UP001596150">
    <property type="component" value="Unassembled WGS sequence"/>
</dbReference>
<keyword evidence="4 7" id="KW-0812">Transmembrane</keyword>
<gene>
    <name evidence="9" type="ORF">ACFPP9_14390</name>
</gene>
<feature type="transmembrane region" description="Helical" evidence="7">
    <location>
        <begin position="70"/>
        <end position="94"/>
    </location>
</feature>
<dbReference type="CDD" id="cd06261">
    <property type="entry name" value="TM_PBP2"/>
    <property type="match status" value="1"/>
</dbReference>
<evidence type="ECO:0000256" key="4">
    <source>
        <dbReference type="ARBA" id="ARBA00022692"/>
    </source>
</evidence>
<evidence type="ECO:0000256" key="6">
    <source>
        <dbReference type="ARBA" id="ARBA00023136"/>
    </source>
</evidence>
<comment type="subcellular location">
    <subcellularLocation>
        <location evidence="1 7">Cell membrane</location>
        <topology evidence="1 7">Multi-pass membrane protein</topology>
    </subcellularLocation>
</comment>
<evidence type="ECO:0000256" key="7">
    <source>
        <dbReference type="RuleBase" id="RU363032"/>
    </source>
</evidence>
<dbReference type="InterPro" id="IPR000515">
    <property type="entry name" value="MetI-like"/>
</dbReference>
<feature type="transmembrane region" description="Helical" evidence="7">
    <location>
        <begin position="12"/>
        <end position="32"/>
    </location>
</feature>
<dbReference type="PROSITE" id="PS50928">
    <property type="entry name" value="ABC_TM1"/>
    <property type="match status" value="1"/>
</dbReference>
<accession>A0ABW0Q2W5</accession>
<evidence type="ECO:0000313" key="10">
    <source>
        <dbReference type="Proteomes" id="UP001596150"/>
    </source>
</evidence>